<feature type="region of interest" description="Disordered" evidence="12">
    <location>
        <begin position="1"/>
        <end position="42"/>
    </location>
</feature>
<evidence type="ECO:0000256" key="9">
    <source>
        <dbReference type="ARBA" id="ARBA00064003"/>
    </source>
</evidence>
<keyword evidence="3 11" id="KW-0597">Phosphoprotein</keyword>
<evidence type="ECO:0000256" key="4">
    <source>
        <dbReference type="ARBA" id="ARBA00022679"/>
    </source>
</evidence>
<dbReference type="STRING" id="991905.SL003B_0032"/>
<comment type="catalytic activity">
    <reaction evidence="1">
        <text>ATP + protein L-histidine = ADP + protein N-phospho-L-histidine.</text>
        <dbReference type="EC" id="2.7.13.3"/>
    </reaction>
</comment>
<evidence type="ECO:0000313" key="16">
    <source>
        <dbReference type="EMBL" id="ADZ68471.1"/>
    </source>
</evidence>
<dbReference type="eggNOG" id="COG5002">
    <property type="taxonomic scope" value="Bacteria"/>
</dbReference>
<keyword evidence="13" id="KW-0812">Transmembrane</keyword>
<dbReference type="InterPro" id="IPR001789">
    <property type="entry name" value="Sig_transdc_resp-reg_receiver"/>
</dbReference>
<dbReference type="InterPro" id="IPR035965">
    <property type="entry name" value="PAS-like_dom_sf"/>
</dbReference>
<reference evidence="16 17" key="1">
    <citation type="journal article" date="2011" name="J. Bacteriol.">
        <title>Complete genome sequence of Polymorphum gilvum SL003B-26A1T, a crude oil-degrading bacterium from oil-polluted saline soil.</title>
        <authorList>
            <person name="Li S.G."/>
            <person name="Tang Y.Q."/>
            <person name="Nie Y."/>
            <person name="Cai M."/>
            <person name="Wu X.L."/>
        </authorList>
    </citation>
    <scope>NUCLEOTIDE SEQUENCE [LARGE SCALE GENOMIC DNA]</scope>
    <source>
        <strain evidence="17">LMG 25793 / CGMCC 1.9160 / SL003B-26A1</strain>
    </source>
</reference>
<dbReference type="RefSeq" id="WP_013650795.1">
    <property type="nucleotide sequence ID" value="NC_015259.1"/>
</dbReference>
<dbReference type="InterPro" id="IPR005467">
    <property type="entry name" value="His_kinase_dom"/>
</dbReference>
<dbReference type="Pfam" id="PF02518">
    <property type="entry name" value="HATPase_c"/>
    <property type="match status" value="1"/>
</dbReference>
<comment type="subunit">
    <text evidence="9">At low DSF concentrations, interacts with RpfF.</text>
</comment>
<feature type="domain" description="Histidine kinase" evidence="14">
    <location>
        <begin position="270"/>
        <end position="491"/>
    </location>
</feature>
<keyword evidence="17" id="KW-1185">Reference proteome</keyword>
<dbReference type="EC" id="2.7.13.3" evidence="2"/>
<dbReference type="AlphaFoldDB" id="F2IYF8"/>
<dbReference type="CDD" id="cd17546">
    <property type="entry name" value="REC_hyHK_CKI1_RcsC-like"/>
    <property type="match status" value="1"/>
</dbReference>
<feature type="modified residue" description="4-aspartylphosphate" evidence="11">
    <location>
        <position position="703"/>
    </location>
</feature>
<evidence type="ECO:0000313" key="17">
    <source>
        <dbReference type="Proteomes" id="UP000008130"/>
    </source>
</evidence>
<dbReference type="InterPro" id="IPR036097">
    <property type="entry name" value="HisK_dim/P_sf"/>
</dbReference>
<dbReference type="EMBL" id="CP002568">
    <property type="protein sequence ID" value="ADZ68471.1"/>
    <property type="molecule type" value="Genomic_DNA"/>
</dbReference>
<protein>
    <recommendedName>
        <fullName evidence="10">Sensory/regulatory protein RpfC</fullName>
        <ecNumber evidence="2">2.7.13.3</ecNumber>
    </recommendedName>
</protein>
<dbReference type="SMART" id="SM00388">
    <property type="entry name" value="HisKA"/>
    <property type="match status" value="1"/>
</dbReference>
<dbReference type="PROSITE" id="PS50109">
    <property type="entry name" value="HIS_KIN"/>
    <property type="match status" value="1"/>
</dbReference>
<keyword evidence="5" id="KW-0547">Nucleotide-binding</keyword>
<dbReference type="HOGENOM" id="CLU_000445_114_15_5"/>
<accession>F2IYF8</accession>
<dbReference type="Pfam" id="PF00072">
    <property type="entry name" value="Response_reg"/>
    <property type="match status" value="1"/>
</dbReference>
<dbReference type="Gene3D" id="3.40.50.2300">
    <property type="match status" value="2"/>
</dbReference>
<dbReference type="SMART" id="SM00387">
    <property type="entry name" value="HATPase_c"/>
    <property type="match status" value="1"/>
</dbReference>
<dbReference type="InterPro" id="IPR036890">
    <property type="entry name" value="HATPase_C_sf"/>
</dbReference>
<dbReference type="CDD" id="cd16922">
    <property type="entry name" value="HATPase_EvgS-ArcB-TorS-like"/>
    <property type="match status" value="1"/>
</dbReference>
<sequence>MDIIRKAGQGDADAPLRDAGGTAGDVEEGDLRSPQHAGADQADGAGPGWVLLHAAVVGAAIGPLAALVLVGGPPPARLAAVVLAFLAGGLAVWRLTADDRSRLLSAAAGRAAEIAGLRRRLEALEDTAWELKESDERQASILQALGDIVIRRDAAGLVIYANAAALETFPPAHMPEIGRPLMLPRAAPREAGADAPRDDFAFGDLRLDTVHGPRWFSRLDVTVRDDATETPVVQTVLRDVTDRRLIEEDLLAARQNAESANEAKSRFLATVSHEIRTPLNGILGMAALLSDTRLTPEQAAYIKALESSGETLLMLIDELLDFSRAEAGRLVVQPAPAALAPLVENVAELLAPRAHAKGLEIAVRLHPHLPQTVTVDASRLRQILFNLAGNGIKFTDRGGVAVEVDGRPAPDGGTLLDIAVRDTGIGFRPEDAERLFGEFEQVDHGPARRYGGTGLGLAIAQRLVTLMGGTIAATSAEGAGAVFRVVLPVPEPIRGVEVAGLRTGAARPRVVVVSAGVVEGRLLCDRLAQDGADAGLAAPGEPSLVDRLAQADLVLLDHASVVDGAAWLAAARLAGCIAPAIVLVAPAERDRLERLRQAGFAAYLIRPVRTETLTRVVAGLLGMAGSVPDWDDGAARSAPPAEPDRRLAPARPLRLLVAEDNDINRLLGEALLRKLGHEPVVVTDGLEALQAASAERFDAILMDLHMPGLDGLSAIARIRAQETARGVAPVPILVVTADVMPEAREKARSLGVAGYLTKPLSQDAVRAALSALA</sequence>
<evidence type="ECO:0000259" key="14">
    <source>
        <dbReference type="PROSITE" id="PS50109"/>
    </source>
</evidence>
<dbReference type="GO" id="GO:0000155">
    <property type="term" value="F:phosphorelay sensor kinase activity"/>
    <property type="evidence" value="ECO:0007669"/>
    <property type="project" value="InterPro"/>
</dbReference>
<evidence type="ECO:0000256" key="5">
    <source>
        <dbReference type="ARBA" id="ARBA00022741"/>
    </source>
</evidence>
<evidence type="ECO:0000256" key="12">
    <source>
        <dbReference type="SAM" id="MobiDB-lite"/>
    </source>
</evidence>
<organism evidence="16 17">
    <name type="scientific">Polymorphum gilvum (strain LMG 25793 / CGMCC 1.9160 / SL003B-26A1)</name>
    <dbReference type="NCBI Taxonomy" id="991905"/>
    <lineage>
        <taxon>Bacteria</taxon>
        <taxon>Pseudomonadati</taxon>
        <taxon>Pseudomonadota</taxon>
        <taxon>Alphaproteobacteria</taxon>
        <taxon>Rhodobacterales</taxon>
        <taxon>Paracoccaceae</taxon>
        <taxon>Polymorphum</taxon>
    </lineage>
</organism>
<evidence type="ECO:0000256" key="10">
    <source>
        <dbReference type="ARBA" id="ARBA00068150"/>
    </source>
</evidence>
<dbReference type="PANTHER" id="PTHR45339">
    <property type="entry name" value="HYBRID SIGNAL TRANSDUCTION HISTIDINE KINASE J"/>
    <property type="match status" value="1"/>
</dbReference>
<dbReference type="InterPro" id="IPR011006">
    <property type="entry name" value="CheY-like_superfamily"/>
</dbReference>
<feature type="domain" description="Response regulatory" evidence="15">
    <location>
        <begin position="654"/>
        <end position="773"/>
    </location>
</feature>
<dbReference type="Gene3D" id="3.30.565.10">
    <property type="entry name" value="Histidine kinase-like ATPase, C-terminal domain"/>
    <property type="match status" value="1"/>
</dbReference>
<evidence type="ECO:0000256" key="6">
    <source>
        <dbReference type="ARBA" id="ARBA00022777"/>
    </source>
</evidence>
<dbReference type="KEGG" id="pgv:SL003B_0032"/>
<evidence type="ECO:0000256" key="1">
    <source>
        <dbReference type="ARBA" id="ARBA00000085"/>
    </source>
</evidence>
<evidence type="ECO:0000256" key="11">
    <source>
        <dbReference type="PROSITE-ProRule" id="PRU00169"/>
    </source>
</evidence>
<dbReference type="OrthoDB" id="9801651at2"/>
<keyword evidence="8" id="KW-0902">Two-component regulatory system</keyword>
<evidence type="ECO:0000259" key="15">
    <source>
        <dbReference type="PROSITE" id="PS50110"/>
    </source>
</evidence>
<dbReference type="SUPFAM" id="SSF47384">
    <property type="entry name" value="Homodimeric domain of signal transducing histidine kinase"/>
    <property type="match status" value="1"/>
</dbReference>
<dbReference type="PROSITE" id="PS50110">
    <property type="entry name" value="RESPONSE_REGULATORY"/>
    <property type="match status" value="2"/>
</dbReference>
<dbReference type="Proteomes" id="UP000008130">
    <property type="component" value="Chromosome"/>
</dbReference>
<evidence type="ECO:0000256" key="7">
    <source>
        <dbReference type="ARBA" id="ARBA00022840"/>
    </source>
</evidence>
<keyword evidence="6 16" id="KW-0418">Kinase</keyword>
<dbReference type="Gene3D" id="1.10.287.130">
    <property type="match status" value="1"/>
</dbReference>
<feature type="transmembrane region" description="Helical" evidence="13">
    <location>
        <begin position="50"/>
        <end position="71"/>
    </location>
</feature>
<dbReference type="InterPro" id="IPR003661">
    <property type="entry name" value="HisK_dim/P_dom"/>
</dbReference>
<dbReference type="Pfam" id="PF00512">
    <property type="entry name" value="HisKA"/>
    <property type="match status" value="1"/>
</dbReference>
<keyword evidence="4" id="KW-0808">Transferase</keyword>
<dbReference type="InterPro" id="IPR003594">
    <property type="entry name" value="HATPase_dom"/>
</dbReference>
<dbReference type="SMART" id="SM00448">
    <property type="entry name" value="REC"/>
    <property type="match status" value="2"/>
</dbReference>
<keyword evidence="13" id="KW-1133">Transmembrane helix</keyword>
<dbReference type="SUPFAM" id="SSF55785">
    <property type="entry name" value="PYP-like sensor domain (PAS domain)"/>
    <property type="match status" value="1"/>
</dbReference>
<dbReference type="eggNOG" id="COG0784">
    <property type="taxonomic scope" value="Bacteria"/>
</dbReference>
<keyword evidence="7" id="KW-0067">ATP-binding</keyword>
<keyword evidence="13" id="KW-0472">Membrane</keyword>
<evidence type="ECO:0000256" key="2">
    <source>
        <dbReference type="ARBA" id="ARBA00012438"/>
    </source>
</evidence>
<dbReference type="Gene3D" id="3.30.450.20">
    <property type="entry name" value="PAS domain"/>
    <property type="match status" value="1"/>
</dbReference>
<dbReference type="InterPro" id="IPR004358">
    <property type="entry name" value="Sig_transdc_His_kin-like_C"/>
</dbReference>
<evidence type="ECO:0000256" key="13">
    <source>
        <dbReference type="SAM" id="Phobius"/>
    </source>
</evidence>
<name>F2IYF8_POLGS</name>
<dbReference type="FunFam" id="1.10.287.130:FF:000002">
    <property type="entry name" value="Two-component osmosensing histidine kinase"/>
    <property type="match status" value="1"/>
</dbReference>
<evidence type="ECO:0000256" key="8">
    <source>
        <dbReference type="ARBA" id="ARBA00023012"/>
    </source>
</evidence>
<proteinExistence type="predicted"/>
<dbReference type="FunFam" id="3.30.565.10:FF:000010">
    <property type="entry name" value="Sensor histidine kinase RcsC"/>
    <property type="match status" value="1"/>
</dbReference>
<evidence type="ECO:0000256" key="3">
    <source>
        <dbReference type="ARBA" id="ARBA00022553"/>
    </source>
</evidence>
<dbReference type="GO" id="GO:0005524">
    <property type="term" value="F:ATP binding"/>
    <property type="evidence" value="ECO:0007669"/>
    <property type="project" value="UniProtKB-KW"/>
</dbReference>
<dbReference type="SUPFAM" id="SSF52172">
    <property type="entry name" value="CheY-like"/>
    <property type="match status" value="2"/>
</dbReference>
<feature type="modified residue" description="4-aspartylphosphate" evidence="11">
    <location>
        <position position="557"/>
    </location>
</feature>
<dbReference type="CDD" id="cd00082">
    <property type="entry name" value="HisKA"/>
    <property type="match status" value="1"/>
</dbReference>
<dbReference type="PANTHER" id="PTHR45339:SF1">
    <property type="entry name" value="HYBRID SIGNAL TRANSDUCTION HISTIDINE KINASE J"/>
    <property type="match status" value="1"/>
</dbReference>
<dbReference type="SUPFAM" id="SSF55874">
    <property type="entry name" value="ATPase domain of HSP90 chaperone/DNA topoisomerase II/histidine kinase"/>
    <property type="match status" value="1"/>
</dbReference>
<gene>
    <name evidence="16" type="ordered locus">SL003B_0032</name>
</gene>
<feature type="domain" description="Response regulatory" evidence="15">
    <location>
        <begin position="509"/>
        <end position="621"/>
    </location>
</feature>
<feature type="transmembrane region" description="Helical" evidence="13">
    <location>
        <begin position="78"/>
        <end position="96"/>
    </location>
</feature>
<dbReference type="PRINTS" id="PR00344">
    <property type="entry name" value="BCTRLSENSOR"/>
</dbReference>